<dbReference type="GO" id="GO:0005886">
    <property type="term" value="C:plasma membrane"/>
    <property type="evidence" value="ECO:0007669"/>
    <property type="project" value="UniProtKB-SubCell"/>
</dbReference>
<dbReference type="AlphaFoldDB" id="M5AHL9"/>
<comment type="subcellular location">
    <subcellularLocation>
        <location evidence="1">Cell membrane</location>
        <topology evidence="1">Multi-pass membrane protein</topology>
    </subcellularLocation>
</comment>
<evidence type="ECO:0000256" key="6">
    <source>
        <dbReference type="ARBA" id="ARBA00023136"/>
    </source>
</evidence>
<dbReference type="EMBL" id="AP012167">
    <property type="protein sequence ID" value="BAN07920.1"/>
    <property type="molecule type" value="Genomic_DNA"/>
</dbReference>
<evidence type="ECO:0000256" key="7">
    <source>
        <dbReference type="SAM" id="Phobius"/>
    </source>
</evidence>
<dbReference type="PATRIC" id="fig|1001583.3.peg.2268"/>
<evidence type="ECO:0000256" key="1">
    <source>
        <dbReference type="ARBA" id="ARBA00004651"/>
    </source>
</evidence>
<dbReference type="GO" id="GO:0022857">
    <property type="term" value="F:transmembrane transporter activity"/>
    <property type="evidence" value="ECO:0007669"/>
    <property type="project" value="InterPro"/>
</dbReference>
<keyword evidence="6 7" id="KW-0472">Membrane</keyword>
<dbReference type="Pfam" id="PF13520">
    <property type="entry name" value="AA_permease_2"/>
    <property type="match status" value="1"/>
</dbReference>
<name>M5AHL9_LEVBR</name>
<feature type="transmembrane region" description="Helical" evidence="7">
    <location>
        <begin position="429"/>
        <end position="452"/>
    </location>
</feature>
<dbReference type="HOGENOM" id="CLU_020854_4_2_9"/>
<keyword evidence="3" id="KW-1003">Cell membrane</keyword>
<dbReference type="Gene3D" id="1.20.1740.10">
    <property type="entry name" value="Amino acid/polyamine transporter I"/>
    <property type="match status" value="1"/>
</dbReference>
<dbReference type="InterPro" id="IPR050367">
    <property type="entry name" value="APC_superfamily"/>
</dbReference>
<keyword evidence="4 7" id="KW-0812">Transmembrane</keyword>
<feature type="transmembrane region" description="Helical" evidence="7">
    <location>
        <begin position="143"/>
        <end position="162"/>
    </location>
</feature>
<dbReference type="InterPro" id="IPR002293">
    <property type="entry name" value="AA/rel_permease1"/>
</dbReference>
<dbReference type="PANTHER" id="PTHR42770">
    <property type="entry name" value="AMINO ACID TRANSPORTER-RELATED"/>
    <property type="match status" value="1"/>
</dbReference>
<reference evidence="8 9" key="1">
    <citation type="journal article" date="2013" name="PLoS ONE">
        <title>Genomic Analysis by Deep Sequencing of the Probiotic Lactobacillus brevis KB290 Harboring Nine Plasmids Reveals Genomic Stability.</title>
        <authorList>
            <person name="Fukao M."/>
            <person name="Oshima K."/>
            <person name="Morita H."/>
            <person name="Toh H."/>
            <person name="Suda W."/>
            <person name="Kim S.W."/>
            <person name="Suzuki S."/>
            <person name="Yakabe T."/>
            <person name="Hattori M."/>
            <person name="Yajima N."/>
        </authorList>
    </citation>
    <scope>NUCLEOTIDE SEQUENCE [LARGE SCALE GENOMIC DNA]</scope>
    <source>
        <strain evidence="8 9">KB290</strain>
    </source>
</reference>
<feature type="transmembrane region" description="Helical" evidence="7">
    <location>
        <begin position="360"/>
        <end position="378"/>
    </location>
</feature>
<keyword evidence="5 7" id="KW-1133">Transmembrane helix</keyword>
<evidence type="ECO:0000256" key="4">
    <source>
        <dbReference type="ARBA" id="ARBA00022692"/>
    </source>
</evidence>
<keyword evidence="2" id="KW-0813">Transport</keyword>
<feature type="transmembrane region" description="Helical" evidence="7">
    <location>
        <begin position="174"/>
        <end position="195"/>
    </location>
</feature>
<sequence>MSVIRDSDRLLLLNYFLKGSANMDSQAKKLSLGTFIGMTMALCATVRSIPSVAATGWTQITYMVFAVVFFALPVALISGELGTMMQAEGGPQLWVKSALGEKWGFVTAWLLWVQMFPGMVMVASTIGPLWGNVFGNVPLGNNHWFILANILGFYWLITVLNLRFDMAKVGGNIGVWLGVYIPIVIMLVMGIAALIKTGINPAGYLGTFTWGKLMPSLDNLQSLQYFAAISFVYTGMEMSSVFIPRLHDAKKTYTRGIFIALVGLVLMNLLNAILVANVVPNGKIQLSNITQPIVLWCQILGWPTIIANIFSFMVVIGVLIQLSAWVTGPSKTMTQVARDGQLPASFGYHKVNKFGVSRNVVLTQSVCISLFALLYGVMKNVNGVFLTLTNATTVIYALVYILIAIAIIRLRQTQPELERPYRLGKTGNGLAYFVAFLLLFGIVVIIAATLFASDLTQAVFVVIITAILFVIPLIIDKNKNAEWIEQVNMDLALNK</sequence>
<feature type="transmembrane region" description="Helical" evidence="7">
    <location>
        <begin position="256"/>
        <end position="279"/>
    </location>
</feature>
<feature type="transmembrane region" description="Helical" evidence="7">
    <location>
        <begin position="62"/>
        <end position="82"/>
    </location>
</feature>
<dbReference type="NCBIfam" id="NF040513">
    <property type="entry name" value="antiport_TyrP"/>
    <property type="match status" value="1"/>
</dbReference>
<organism evidence="8 9">
    <name type="scientific">Levilactobacillus brevis KB290</name>
    <dbReference type="NCBI Taxonomy" id="1001583"/>
    <lineage>
        <taxon>Bacteria</taxon>
        <taxon>Bacillati</taxon>
        <taxon>Bacillota</taxon>
        <taxon>Bacilli</taxon>
        <taxon>Lactobacillales</taxon>
        <taxon>Lactobacillaceae</taxon>
        <taxon>Levilactobacillus</taxon>
    </lineage>
</organism>
<evidence type="ECO:0000313" key="9">
    <source>
        <dbReference type="Proteomes" id="UP000012042"/>
    </source>
</evidence>
<protein>
    <submittedName>
        <fullName evidence="8">Uncharacterized transporter lpg1691</fullName>
    </submittedName>
</protein>
<evidence type="ECO:0000256" key="3">
    <source>
        <dbReference type="ARBA" id="ARBA00022475"/>
    </source>
</evidence>
<feature type="transmembrane region" description="Helical" evidence="7">
    <location>
        <begin position="299"/>
        <end position="326"/>
    </location>
</feature>
<evidence type="ECO:0000256" key="2">
    <source>
        <dbReference type="ARBA" id="ARBA00022448"/>
    </source>
</evidence>
<evidence type="ECO:0000256" key="5">
    <source>
        <dbReference type="ARBA" id="ARBA00022989"/>
    </source>
</evidence>
<feature type="transmembrane region" description="Helical" evidence="7">
    <location>
        <begin position="458"/>
        <end position="475"/>
    </location>
</feature>
<dbReference type="KEGG" id="lbk:LVISKB_2285"/>
<feature type="transmembrane region" description="Helical" evidence="7">
    <location>
        <begin position="30"/>
        <end position="50"/>
    </location>
</feature>
<dbReference type="PANTHER" id="PTHR42770:SF15">
    <property type="entry name" value="GLUTAMATE_GAMMA-AMINOBUTYRATE ANTIPORTER-RELATED"/>
    <property type="match status" value="1"/>
</dbReference>
<dbReference type="PIRSF" id="PIRSF006060">
    <property type="entry name" value="AA_transporter"/>
    <property type="match status" value="1"/>
</dbReference>
<dbReference type="Proteomes" id="UP000012042">
    <property type="component" value="Chromosome"/>
</dbReference>
<evidence type="ECO:0000313" key="8">
    <source>
        <dbReference type="EMBL" id="BAN07920.1"/>
    </source>
</evidence>
<feature type="transmembrane region" description="Helical" evidence="7">
    <location>
        <begin position="103"/>
        <end position="123"/>
    </location>
</feature>
<proteinExistence type="predicted"/>
<feature type="transmembrane region" description="Helical" evidence="7">
    <location>
        <begin position="384"/>
        <end position="408"/>
    </location>
</feature>
<gene>
    <name evidence="8" type="ORF">LVISKB_2285</name>
</gene>
<accession>M5AHL9</accession>
<feature type="transmembrane region" description="Helical" evidence="7">
    <location>
        <begin position="223"/>
        <end position="244"/>
    </location>
</feature>